<dbReference type="GO" id="GO:0005634">
    <property type="term" value="C:nucleus"/>
    <property type="evidence" value="ECO:0007669"/>
    <property type="project" value="TreeGrafter"/>
</dbReference>
<protein>
    <submittedName>
        <fullName evidence="7">ARAD1A05522p</fullName>
    </submittedName>
</protein>
<reference evidence="7" key="2">
    <citation type="submission" date="2014-06" db="EMBL/GenBank/DDBJ databases">
        <title>The complete genome of Blastobotrys (Arxula) adeninivorans LS3 - a yeast of biotechnological interest.</title>
        <authorList>
            <person name="Kunze G."/>
            <person name="Gaillardin C."/>
            <person name="Czernicka M."/>
            <person name="Durrens P."/>
            <person name="Martin T."/>
            <person name="Boer E."/>
            <person name="Gabaldon T."/>
            <person name="Cruz J."/>
            <person name="Talla E."/>
            <person name="Marck C."/>
            <person name="Goffeau A."/>
            <person name="Barbe V."/>
            <person name="Baret P."/>
            <person name="Baronian K."/>
            <person name="Beier S."/>
            <person name="Bleykasten C."/>
            <person name="Bode R."/>
            <person name="Casaregola S."/>
            <person name="Despons L."/>
            <person name="Fairhead C."/>
            <person name="Giersberg M."/>
            <person name="Gierski P."/>
            <person name="Hahnel U."/>
            <person name="Hartmann A."/>
            <person name="Jankowska D."/>
            <person name="Jubin C."/>
            <person name="Jung P."/>
            <person name="Lafontaine I."/>
            <person name="Leh-Louis V."/>
            <person name="Lemaire M."/>
            <person name="Marcet-Houben M."/>
            <person name="Mascher M."/>
            <person name="Morel G."/>
            <person name="Richard G.-F."/>
            <person name="Riechen J."/>
            <person name="Sacerdot C."/>
            <person name="Sarkar A."/>
            <person name="Savel G."/>
            <person name="Schacherer J."/>
            <person name="Sherman D."/>
            <person name="Straub M.-L."/>
            <person name="Stein N."/>
            <person name="Thierry A."/>
            <person name="Trautwein-Schult A."/>
            <person name="Westhof E."/>
            <person name="Worch S."/>
            <person name="Dujon B."/>
            <person name="Souciet J.-L."/>
            <person name="Wincker P."/>
            <person name="Scholz U."/>
            <person name="Neuveglise N."/>
        </authorList>
    </citation>
    <scope>NUCLEOTIDE SEQUENCE</scope>
    <source>
        <strain evidence="7">LS3</strain>
    </source>
</reference>
<dbReference type="InterPro" id="IPR036864">
    <property type="entry name" value="Zn2-C6_fun-type_DNA-bd_sf"/>
</dbReference>
<dbReference type="PANTHER" id="PTHR47424">
    <property type="entry name" value="REGULATORY PROTEIN GAL4"/>
    <property type="match status" value="1"/>
</dbReference>
<feature type="region of interest" description="Disordered" evidence="5">
    <location>
        <begin position="130"/>
        <end position="149"/>
    </location>
</feature>
<dbReference type="SMART" id="SM00066">
    <property type="entry name" value="GAL4"/>
    <property type="match status" value="1"/>
</dbReference>
<gene>
    <name evidence="7" type="ORF">GNLVRS02_ARAD1A05522g</name>
</gene>
<dbReference type="Pfam" id="PF04082">
    <property type="entry name" value="Fungal_trans"/>
    <property type="match status" value="1"/>
</dbReference>
<keyword evidence="4" id="KW-0539">Nucleus</keyword>
<dbReference type="GO" id="GO:0000981">
    <property type="term" value="F:DNA-binding transcription factor activity, RNA polymerase II-specific"/>
    <property type="evidence" value="ECO:0007669"/>
    <property type="project" value="InterPro"/>
</dbReference>
<dbReference type="PhylomeDB" id="A0A060SX27"/>
<dbReference type="Pfam" id="PF00172">
    <property type="entry name" value="Zn_clus"/>
    <property type="match status" value="1"/>
</dbReference>
<dbReference type="InterPro" id="IPR051127">
    <property type="entry name" value="Fungal_SecMet_Regulators"/>
</dbReference>
<name>A0A060SX27_BLAAD</name>
<dbReference type="AlphaFoldDB" id="A0A060SX27"/>
<dbReference type="SMART" id="SM00906">
    <property type="entry name" value="Fungal_trans"/>
    <property type="match status" value="1"/>
</dbReference>
<accession>A0A060SX27</accession>
<keyword evidence="1" id="KW-0479">Metal-binding</keyword>
<dbReference type="CDD" id="cd00067">
    <property type="entry name" value="GAL4"/>
    <property type="match status" value="1"/>
</dbReference>
<evidence type="ECO:0000256" key="1">
    <source>
        <dbReference type="ARBA" id="ARBA00022723"/>
    </source>
</evidence>
<evidence type="ECO:0000313" key="7">
    <source>
        <dbReference type="EMBL" id="CDP33263.1"/>
    </source>
</evidence>
<evidence type="ECO:0000256" key="4">
    <source>
        <dbReference type="ARBA" id="ARBA00023242"/>
    </source>
</evidence>
<dbReference type="PANTHER" id="PTHR47424:SF2">
    <property type="entry name" value="TRANSCRIPTION FACTOR DOMAIN-CONTAINING PROTEIN-RELATED"/>
    <property type="match status" value="1"/>
</dbReference>
<dbReference type="InterPro" id="IPR001138">
    <property type="entry name" value="Zn2Cys6_DnaBD"/>
</dbReference>
<dbReference type="InterPro" id="IPR007219">
    <property type="entry name" value="XnlR_reg_dom"/>
</dbReference>
<dbReference type="GO" id="GO:0006351">
    <property type="term" value="P:DNA-templated transcription"/>
    <property type="evidence" value="ECO:0007669"/>
    <property type="project" value="InterPro"/>
</dbReference>
<keyword evidence="3" id="KW-0804">Transcription</keyword>
<dbReference type="PROSITE" id="PS50048">
    <property type="entry name" value="ZN2_CY6_FUNGAL_2"/>
    <property type="match status" value="1"/>
</dbReference>
<proteinExistence type="predicted"/>
<dbReference type="InterPro" id="IPR005600">
    <property type="entry name" value="Gal4_dimer_dom"/>
</dbReference>
<dbReference type="PROSITE" id="PS00463">
    <property type="entry name" value="ZN2_CY6_FUNGAL_1"/>
    <property type="match status" value="1"/>
</dbReference>
<reference evidence="7" key="1">
    <citation type="submission" date="2014-02" db="EMBL/GenBank/DDBJ databases">
        <authorList>
            <person name="Genoscope - CEA"/>
        </authorList>
    </citation>
    <scope>NUCLEOTIDE SEQUENCE</scope>
    <source>
        <strain evidence="7">LS3</strain>
    </source>
</reference>
<dbReference type="CDD" id="cd14654">
    <property type="entry name" value="ZIP_Gal4"/>
    <property type="match status" value="1"/>
</dbReference>
<feature type="domain" description="Zn(2)-C6 fungal-type" evidence="6">
    <location>
        <begin position="13"/>
        <end position="43"/>
    </location>
</feature>
<dbReference type="GO" id="GO:0000435">
    <property type="term" value="P:positive regulation of transcription from RNA polymerase II promoter by galactose"/>
    <property type="evidence" value="ECO:0007669"/>
    <property type="project" value="TreeGrafter"/>
</dbReference>
<dbReference type="GO" id="GO:0008270">
    <property type="term" value="F:zinc ion binding"/>
    <property type="evidence" value="ECO:0007669"/>
    <property type="project" value="InterPro"/>
</dbReference>
<evidence type="ECO:0000256" key="5">
    <source>
        <dbReference type="SAM" id="MobiDB-lite"/>
    </source>
</evidence>
<dbReference type="SUPFAM" id="SSF57701">
    <property type="entry name" value="Zn2/Cys6 DNA-binding domain"/>
    <property type="match status" value="1"/>
</dbReference>
<evidence type="ECO:0000259" key="6">
    <source>
        <dbReference type="PROSITE" id="PS50048"/>
    </source>
</evidence>
<keyword evidence="2" id="KW-0805">Transcription regulation</keyword>
<dbReference type="Gene3D" id="4.10.240.10">
    <property type="entry name" value="Zn(2)-C6 fungal-type DNA-binding domain"/>
    <property type="match status" value="1"/>
</dbReference>
<dbReference type="CDD" id="cd12148">
    <property type="entry name" value="fungal_TF_MHR"/>
    <property type="match status" value="1"/>
</dbReference>
<dbReference type="EMBL" id="HG937691">
    <property type="protein sequence ID" value="CDP33263.1"/>
    <property type="molecule type" value="Genomic_DNA"/>
</dbReference>
<evidence type="ECO:0000256" key="3">
    <source>
        <dbReference type="ARBA" id="ARBA00023163"/>
    </source>
</evidence>
<sequence length="669" mass="76604">MKRTLETSEENYSCRECRRRKSKCTRELPQCHSCAKYGRHCLYEKEERTPLTRKHLTQVEEELRLARALLSRQIPGVDLTRMLERVRNGEGLDGLVSRPNETAKVEELVLPSDIVYQIPQLIPLHQVRPTGNALQESHSPGSPLELQHHQQPGIMNYDWDEREGKKRHDGLGGITSEKGGTGYFGAASSGAMLKFVQGRLVDDIDRTAAELSNTHPVEVLEQPRDRDISNQLVESYIIKYFETYHVSYPIVHQALFMAQLQGVVAPPENGWEVLKYMVAAIGAFMSAKSNAEDDDLVLFRKAKSLLSMDILETGNITLVQALALISNYLQKRDRPNSGYNYLGLAVRMSLGLGLHKECPDLKVGLLNTEMRRRTWWCLYIFDCGQTMTYGRPLGIPCAGVDVQLPLNVFDSDITGSSKEQPEQECPTVYTSVKLQSQFHLLTNSIYERIISEPFPSAYDLLEWDQRYVQRWLDLIPSYFHEHQKVDRRFERAHRVLFWRFRNLRIIMFRSFLLKNAVFISRGRKDYEGEQESETQGGKICLTECHNTLTSMNEYWSGSDYNRMDAWYTLYFLVPAAVMPLVCLRNNPMAADAVTWRADVQLALNITEKILPIYPAASSISDFINSLSAGFLTELSDPSLSPTDQSPQQQIEQLHSMLWPFSFDIEQQLL</sequence>
<organism evidence="7">
    <name type="scientific">Blastobotrys adeninivorans</name>
    <name type="common">Yeast</name>
    <name type="synonym">Arxula adeninivorans</name>
    <dbReference type="NCBI Taxonomy" id="409370"/>
    <lineage>
        <taxon>Eukaryota</taxon>
        <taxon>Fungi</taxon>
        <taxon>Dikarya</taxon>
        <taxon>Ascomycota</taxon>
        <taxon>Saccharomycotina</taxon>
        <taxon>Dipodascomycetes</taxon>
        <taxon>Dipodascales</taxon>
        <taxon>Trichomonascaceae</taxon>
        <taxon>Blastobotrys</taxon>
    </lineage>
</organism>
<dbReference type="GO" id="GO:0000978">
    <property type="term" value="F:RNA polymerase II cis-regulatory region sequence-specific DNA binding"/>
    <property type="evidence" value="ECO:0007669"/>
    <property type="project" value="TreeGrafter"/>
</dbReference>
<evidence type="ECO:0000256" key="2">
    <source>
        <dbReference type="ARBA" id="ARBA00023015"/>
    </source>
</evidence>